<feature type="compositionally biased region" description="Gly residues" evidence="1">
    <location>
        <begin position="89"/>
        <end position="99"/>
    </location>
</feature>
<protein>
    <recommendedName>
        <fullName evidence="4">YtxH domain-containing protein</fullName>
    </recommendedName>
</protein>
<proteinExistence type="predicted"/>
<keyword evidence="3" id="KW-1185">Reference proteome</keyword>
<dbReference type="EMBL" id="BMQC01000006">
    <property type="protein sequence ID" value="GGK28710.1"/>
    <property type="molecule type" value="Genomic_DNA"/>
</dbReference>
<sequence length="99" mass="10479">MRGKLWFALGAAAGYVIGARAGRERYEQIAVTARRLWDHPTVQEAAGVVQAEANKLYDQGKDAVSHTLSNSKLGEKLRHGSAEPLSPAGVGGGSPGRPR</sequence>
<evidence type="ECO:0000313" key="2">
    <source>
        <dbReference type="EMBL" id="GGK28710.1"/>
    </source>
</evidence>
<dbReference type="RefSeq" id="WP_189114130.1">
    <property type="nucleotide sequence ID" value="NZ_BMQC01000006.1"/>
</dbReference>
<evidence type="ECO:0008006" key="4">
    <source>
        <dbReference type="Google" id="ProtNLM"/>
    </source>
</evidence>
<comment type="caution">
    <text evidence="2">The sequence shown here is derived from an EMBL/GenBank/DDBJ whole genome shotgun (WGS) entry which is preliminary data.</text>
</comment>
<dbReference type="Proteomes" id="UP000662200">
    <property type="component" value="Unassembled WGS sequence"/>
</dbReference>
<reference evidence="2" key="2">
    <citation type="submission" date="2020-09" db="EMBL/GenBank/DDBJ databases">
        <authorList>
            <person name="Sun Q."/>
            <person name="Ohkuma M."/>
        </authorList>
    </citation>
    <scope>NUCLEOTIDE SEQUENCE</scope>
    <source>
        <strain evidence="2">JCM 3091</strain>
    </source>
</reference>
<evidence type="ECO:0000313" key="3">
    <source>
        <dbReference type="Proteomes" id="UP000662200"/>
    </source>
</evidence>
<accession>A0A8J3BPD5</accession>
<name>A0A8J3BPD5_9ACTN</name>
<organism evidence="2 3">
    <name type="scientific">Pilimelia terevasa</name>
    <dbReference type="NCBI Taxonomy" id="53372"/>
    <lineage>
        <taxon>Bacteria</taxon>
        <taxon>Bacillati</taxon>
        <taxon>Actinomycetota</taxon>
        <taxon>Actinomycetes</taxon>
        <taxon>Micromonosporales</taxon>
        <taxon>Micromonosporaceae</taxon>
        <taxon>Pilimelia</taxon>
    </lineage>
</organism>
<feature type="region of interest" description="Disordered" evidence="1">
    <location>
        <begin position="67"/>
        <end position="99"/>
    </location>
</feature>
<dbReference type="AlphaFoldDB" id="A0A8J3BPD5"/>
<reference evidence="2" key="1">
    <citation type="journal article" date="2014" name="Int. J. Syst. Evol. Microbiol.">
        <title>Complete genome sequence of Corynebacterium casei LMG S-19264T (=DSM 44701T), isolated from a smear-ripened cheese.</title>
        <authorList>
            <consortium name="US DOE Joint Genome Institute (JGI-PGF)"/>
            <person name="Walter F."/>
            <person name="Albersmeier A."/>
            <person name="Kalinowski J."/>
            <person name="Ruckert C."/>
        </authorList>
    </citation>
    <scope>NUCLEOTIDE SEQUENCE</scope>
    <source>
        <strain evidence="2">JCM 3091</strain>
    </source>
</reference>
<evidence type="ECO:0000256" key="1">
    <source>
        <dbReference type="SAM" id="MobiDB-lite"/>
    </source>
</evidence>
<gene>
    <name evidence="2" type="ORF">GCM10010124_21730</name>
</gene>